<protein>
    <submittedName>
        <fullName evidence="2">Uncharacterized protein</fullName>
    </submittedName>
</protein>
<reference evidence="2 3" key="1">
    <citation type="submission" date="2019-03" db="EMBL/GenBank/DDBJ databases">
        <title>Genomic Encyclopedia of Type Strains, Phase IV (KMG-V): Genome sequencing to study the core and pangenomes of soil and plant-associated prokaryotes.</title>
        <authorList>
            <person name="Whitman W."/>
        </authorList>
    </citation>
    <scope>NUCLEOTIDE SEQUENCE [LARGE SCALE GENOMIC DNA]</scope>
    <source>
        <strain evidence="2 3">FB403</strain>
    </source>
</reference>
<evidence type="ECO:0000313" key="3">
    <source>
        <dbReference type="Proteomes" id="UP000295021"/>
    </source>
</evidence>
<proteinExistence type="predicted"/>
<organism evidence="2 3">
    <name type="scientific">Rhizobium laguerreae</name>
    <dbReference type="NCBI Taxonomy" id="1076926"/>
    <lineage>
        <taxon>Bacteria</taxon>
        <taxon>Pseudomonadati</taxon>
        <taxon>Pseudomonadota</taxon>
        <taxon>Alphaproteobacteria</taxon>
        <taxon>Hyphomicrobiales</taxon>
        <taxon>Rhizobiaceae</taxon>
        <taxon>Rhizobium/Agrobacterium group</taxon>
        <taxon>Rhizobium</taxon>
    </lineage>
</organism>
<dbReference type="Proteomes" id="UP000295021">
    <property type="component" value="Unassembled WGS sequence"/>
</dbReference>
<dbReference type="AlphaFoldDB" id="A0AAX2QIY9"/>
<evidence type="ECO:0000313" key="2">
    <source>
        <dbReference type="EMBL" id="TCU23558.1"/>
    </source>
</evidence>
<accession>A0AAX2QIY9</accession>
<feature type="region of interest" description="Disordered" evidence="1">
    <location>
        <begin position="25"/>
        <end position="58"/>
    </location>
</feature>
<name>A0AAX2QIY9_9HYPH</name>
<gene>
    <name evidence="2" type="ORF">EV131_107307</name>
</gene>
<dbReference type="EMBL" id="SMBI01000007">
    <property type="protein sequence ID" value="TCU23558.1"/>
    <property type="molecule type" value="Genomic_DNA"/>
</dbReference>
<sequence length="88" mass="9622">MTTTDLLFKRFDPWQHIAAQLVNSINERPDTQNQDVANLDGSETEPRPSIDGRGSAAGAGRSVYPSAFGGEEVDFLGFGREVDLLVRL</sequence>
<evidence type="ECO:0000256" key="1">
    <source>
        <dbReference type="SAM" id="MobiDB-lite"/>
    </source>
</evidence>
<feature type="compositionally biased region" description="Polar residues" evidence="1">
    <location>
        <begin position="25"/>
        <end position="36"/>
    </location>
</feature>
<comment type="caution">
    <text evidence="2">The sequence shown here is derived from an EMBL/GenBank/DDBJ whole genome shotgun (WGS) entry which is preliminary data.</text>
</comment>